<feature type="region of interest" description="Disordered" evidence="1">
    <location>
        <begin position="28"/>
        <end position="91"/>
    </location>
</feature>
<comment type="caution">
    <text evidence="2">The sequence shown here is derived from an EMBL/GenBank/DDBJ whole genome shotgun (WGS) entry which is preliminary data.</text>
</comment>
<accession>A0ABV0SQE9</accession>
<proteinExistence type="predicted"/>
<evidence type="ECO:0000313" key="3">
    <source>
        <dbReference type="Proteomes" id="UP001482620"/>
    </source>
</evidence>
<dbReference type="EMBL" id="JAHRIQ010003586">
    <property type="protein sequence ID" value="MEQ2222539.1"/>
    <property type="molecule type" value="Genomic_DNA"/>
</dbReference>
<feature type="compositionally biased region" description="Polar residues" evidence="1">
    <location>
        <begin position="58"/>
        <end position="67"/>
    </location>
</feature>
<evidence type="ECO:0000313" key="2">
    <source>
        <dbReference type="EMBL" id="MEQ2222539.1"/>
    </source>
</evidence>
<name>A0ABV0SQE9_9TELE</name>
<reference evidence="2 3" key="1">
    <citation type="submission" date="2021-06" db="EMBL/GenBank/DDBJ databases">
        <authorList>
            <person name="Palmer J.M."/>
        </authorList>
    </citation>
    <scope>NUCLEOTIDE SEQUENCE [LARGE SCALE GENOMIC DNA]</scope>
    <source>
        <strain evidence="3">if_2019</strain>
        <tissue evidence="2">Muscle</tissue>
    </source>
</reference>
<keyword evidence="3" id="KW-1185">Reference proteome</keyword>
<evidence type="ECO:0000256" key="1">
    <source>
        <dbReference type="SAM" id="MobiDB-lite"/>
    </source>
</evidence>
<sequence length="136" mass="13933">MPEAGYSTGTVPMPAGYYSVGSFMPGYDGGSQQAGAARPSLPDAKSKIAPQAFEEASTDTQGQSSSAFGPPLPPPAPALQSGETSNVMKEAELGNFHQQTGVWLSSYGACSGFSTCSSKSWCVGLPPSLPFPLPLP</sequence>
<organism evidence="2 3">
    <name type="scientific">Ilyodon furcidens</name>
    <name type="common">goldbreast splitfin</name>
    <dbReference type="NCBI Taxonomy" id="33524"/>
    <lineage>
        <taxon>Eukaryota</taxon>
        <taxon>Metazoa</taxon>
        <taxon>Chordata</taxon>
        <taxon>Craniata</taxon>
        <taxon>Vertebrata</taxon>
        <taxon>Euteleostomi</taxon>
        <taxon>Actinopterygii</taxon>
        <taxon>Neopterygii</taxon>
        <taxon>Teleostei</taxon>
        <taxon>Neoteleostei</taxon>
        <taxon>Acanthomorphata</taxon>
        <taxon>Ovalentaria</taxon>
        <taxon>Atherinomorphae</taxon>
        <taxon>Cyprinodontiformes</taxon>
        <taxon>Goodeidae</taxon>
        <taxon>Ilyodon</taxon>
    </lineage>
</organism>
<gene>
    <name evidence="2" type="ORF">ILYODFUR_027340</name>
</gene>
<dbReference type="Proteomes" id="UP001482620">
    <property type="component" value="Unassembled WGS sequence"/>
</dbReference>
<protein>
    <submittedName>
        <fullName evidence="2">Uncharacterized protein</fullName>
    </submittedName>
</protein>